<evidence type="ECO:0000256" key="4">
    <source>
        <dbReference type="SAM" id="SignalP"/>
    </source>
</evidence>
<sequence>MTYVRLAPLIVIFLLLPSVKNTEAVDGFCLETCVILPCFSSVAGCYCHGSTCMRGTTIASMAKTIDEHRNLCQTHEDCITKKSGNFCARFPNHNINYGWCFNAESEGFLLKDHLKMLTAN</sequence>
<dbReference type="GO" id="GO:0006952">
    <property type="term" value="P:defense response"/>
    <property type="evidence" value="ECO:0007669"/>
    <property type="project" value="UniProtKB-KW"/>
</dbReference>
<feature type="chain" id="PRO_5028975395" evidence="4">
    <location>
        <begin position="25"/>
        <end position="120"/>
    </location>
</feature>
<evidence type="ECO:0000259" key="5">
    <source>
        <dbReference type="Pfam" id="PF16720"/>
    </source>
</evidence>
<evidence type="ECO:0000256" key="3">
    <source>
        <dbReference type="ARBA" id="ARBA00023157"/>
    </source>
</evidence>
<dbReference type="Pfam" id="PF03784">
    <property type="entry name" value="Cyclotide"/>
    <property type="match status" value="1"/>
</dbReference>
<evidence type="ECO:0000256" key="1">
    <source>
        <dbReference type="ARBA" id="ARBA00022821"/>
    </source>
</evidence>
<feature type="domain" description="Albumin I chain a" evidence="5">
    <location>
        <begin position="67"/>
        <end position="116"/>
    </location>
</feature>
<evidence type="ECO:0000256" key="2">
    <source>
        <dbReference type="ARBA" id="ARBA00022854"/>
    </source>
</evidence>
<evidence type="ECO:0000313" key="6">
    <source>
        <dbReference type="EMBL" id="QMV80770.1"/>
    </source>
</evidence>
<keyword evidence="1" id="KW-0611">Plant defense</keyword>
<dbReference type="Pfam" id="PF16720">
    <property type="entry name" value="Albumin_I_a"/>
    <property type="match status" value="1"/>
</dbReference>
<name>A0A7G5F3E5_CLITE</name>
<accession>A0A7G5F3E5</accession>
<proteinExistence type="evidence at transcript level"/>
<reference evidence="6" key="1">
    <citation type="journal article" date="2020" name="Sci. Rep.">
        <title>Transcriptomic profiling of the medicinal plant Clitoria ternatea: identification of potential genes in cyclotide biosynthesis.</title>
        <authorList>
            <person name="Kalmankar N.V."/>
            <person name="Venkatesan R."/>
            <person name="Balaram P."/>
            <person name="Sowdhamini R."/>
        </authorList>
    </citation>
    <scope>NUCLEOTIDE SEQUENCE</scope>
</reference>
<organism evidence="6">
    <name type="scientific">Clitoria ternatea</name>
    <name type="common">Butterfly pea</name>
    <dbReference type="NCBI Taxonomy" id="43366"/>
    <lineage>
        <taxon>Eukaryota</taxon>
        <taxon>Viridiplantae</taxon>
        <taxon>Streptophyta</taxon>
        <taxon>Embryophyta</taxon>
        <taxon>Tracheophyta</taxon>
        <taxon>Spermatophyta</taxon>
        <taxon>Magnoliopsida</taxon>
        <taxon>eudicotyledons</taxon>
        <taxon>Gunneridae</taxon>
        <taxon>Pentapetalae</taxon>
        <taxon>rosids</taxon>
        <taxon>fabids</taxon>
        <taxon>Fabales</taxon>
        <taxon>Fabaceae</taxon>
        <taxon>Papilionoideae</taxon>
        <taxon>50 kb inversion clade</taxon>
        <taxon>NPAAA clade</taxon>
        <taxon>indigoferoid/millettioid clade</taxon>
        <taxon>Phaseoleae</taxon>
        <taxon>Clitoria</taxon>
    </lineage>
</organism>
<keyword evidence="2" id="KW-0960">Knottin</keyword>
<dbReference type="EMBL" id="MT468717">
    <property type="protein sequence ID" value="QMV80770.1"/>
    <property type="molecule type" value="mRNA"/>
</dbReference>
<protein>
    <submittedName>
        <fullName evidence="6">Cyclotide</fullName>
    </submittedName>
</protein>
<keyword evidence="3" id="KW-1015">Disulfide bond</keyword>
<keyword evidence="4" id="KW-0732">Signal</keyword>
<feature type="signal peptide" evidence="4">
    <location>
        <begin position="1"/>
        <end position="24"/>
    </location>
</feature>
<dbReference type="AlphaFoldDB" id="A0A7G5F3E5"/>
<dbReference type="InterPro" id="IPR032000">
    <property type="entry name" value="Albumin_I_a"/>
</dbReference>
<dbReference type="InterPro" id="IPR005535">
    <property type="entry name" value="Cyclotide"/>
</dbReference>
<reference evidence="6" key="2">
    <citation type="submission" date="2020-05" db="EMBL/GenBank/DDBJ databases">
        <authorList>
            <person name="Kalmankar N."/>
            <person name="Venkatesan R."/>
            <person name="Balaram P."/>
            <person name="Ramanathan S."/>
        </authorList>
    </citation>
    <scope>NUCLEOTIDE SEQUENCE</scope>
</reference>